<comment type="similarity">
    <text evidence="2 11">Belongs to the Mediator complex subunit 9 family.</text>
</comment>
<evidence type="ECO:0000256" key="5">
    <source>
        <dbReference type="ARBA" id="ARBA00023054"/>
    </source>
</evidence>
<evidence type="ECO:0000256" key="12">
    <source>
        <dbReference type="SAM" id="MobiDB-lite"/>
    </source>
</evidence>
<dbReference type="EMBL" id="GDKW01000264">
    <property type="protein sequence ID" value="JAI56331.1"/>
    <property type="molecule type" value="mRNA"/>
</dbReference>
<dbReference type="GO" id="GO:0016592">
    <property type="term" value="C:mediator complex"/>
    <property type="evidence" value="ECO:0007669"/>
    <property type="project" value="InterPro"/>
</dbReference>
<evidence type="ECO:0000313" key="13">
    <source>
        <dbReference type="EMBL" id="JAI56331.1"/>
    </source>
</evidence>
<dbReference type="GO" id="GO:0003712">
    <property type="term" value="F:transcription coregulator activity"/>
    <property type="evidence" value="ECO:0007669"/>
    <property type="project" value="InterPro"/>
</dbReference>
<evidence type="ECO:0000256" key="6">
    <source>
        <dbReference type="ARBA" id="ARBA00023159"/>
    </source>
</evidence>
<accession>A0A0P4VMF9</accession>
<comment type="subcellular location">
    <subcellularLocation>
        <location evidence="1 11">Nucleus</location>
    </subcellularLocation>
</comment>
<dbReference type="InterPro" id="IPR037212">
    <property type="entry name" value="Med7/Med21-like"/>
</dbReference>
<keyword evidence="4 11" id="KW-0805">Transcription regulation</keyword>
<evidence type="ECO:0000256" key="4">
    <source>
        <dbReference type="ARBA" id="ARBA00023015"/>
    </source>
</evidence>
<comment type="function">
    <text evidence="9 11">Component of the Mediator complex, a coactivator involved in the regulated transcription of nearly all RNA polymerase II-dependent genes. Mediator functions as a bridge to convey information from gene-specific regulatory proteins to the basal RNA polymerase II transcription machinery. Mediator is recruited to promoters by direct interactions with regulatory proteins and serves as a scaffold for the assembly of a functional preinitiation complex with RNA polymerase II and the general transcription factors.</text>
</comment>
<evidence type="ECO:0000256" key="1">
    <source>
        <dbReference type="ARBA" id="ARBA00004123"/>
    </source>
</evidence>
<keyword evidence="5" id="KW-0175">Coiled coil</keyword>
<evidence type="ECO:0000256" key="3">
    <source>
        <dbReference type="ARBA" id="ARBA00020636"/>
    </source>
</evidence>
<organism evidence="13">
    <name type="scientific">Rhodnius neglectus</name>
    <dbReference type="NCBI Taxonomy" id="72488"/>
    <lineage>
        <taxon>Eukaryota</taxon>
        <taxon>Metazoa</taxon>
        <taxon>Ecdysozoa</taxon>
        <taxon>Arthropoda</taxon>
        <taxon>Hexapoda</taxon>
        <taxon>Insecta</taxon>
        <taxon>Pterygota</taxon>
        <taxon>Neoptera</taxon>
        <taxon>Paraneoptera</taxon>
        <taxon>Hemiptera</taxon>
        <taxon>Heteroptera</taxon>
        <taxon>Panheteroptera</taxon>
        <taxon>Cimicomorpha</taxon>
        <taxon>Reduviidae</taxon>
        <taxon>Triatominae</taxon>
        <taxon>Rhodnius</taxon>
    </lineage>
</organism>
<proteinExistence type="evidence at transcript level"/>
<evidence type="ECO:0000256" key="11">
    <source>
        <dbReference type="RuleBase" id="RU364145"/>
    </source>
</evidence>
<protein>
    <recommendedName>
        <fullName evidence="3 11">Mediator of RNA polymerase II transcription subunit 9</fullName>
    </recommendedName>
    <alternativeName>
        <fullName evidence="10 11">Mediator complex subunit 9</fullName>
    </alternativeName>
</protein>
<sequence>MLNMETTNDNQDQAASETPSRLSVENVDVDFLPIIYDIIKGIERDPLDSTQKTSGGSQDISQKVLELHKKLELAKEQIKLLPGVEYSREQQLDKLEALRNQLRLKRELLLKYHTMCSFDIPKV</sequence>
<dbReference type="InterPro" id="IPR011425">
    <property type="entry name" value="Med9"/>
</dbReference>
<comment type="subunit">
    <text evidence="11">Component of the Mediator complex.</text>
</comment>
<dbReference type="Pfam" id="PF07544">
    <property type="entry name" value="Med9"/>
    <property type="match status" value="1"/>
</dbReference>
<dbReference type="InterPro" id="IPR039242">
    <property type="entry name" value="MED9_metazoa"/>
</dbReference>
<dbReference type="SUPFAM" id="SSF140718">
    <property type="entry name" value="Mediator hinge subcomplex-like"/>
    <property type="match status" value="1"/>
</dbReference>
<dbReference type="AlphaFoldDB" id="A0A0P4VMF9"/>
<evidence type="ECO:0000256" key="9">
    <source>
        <dbReference type="ARBA" id="ARBA00025687"/>
    </source>
</evidence>
<evidence type="ECO:0000256" key="7">
    <source>
        <dbReference type="ARBA" id="ARBA00023163"/>
    </source>
</evidence>
<evidence type="ECO:0000256" key="2">
    <source>
        <dbReference type="ARBA" id="ARBA00008089"/>
    </source>
</evidence>
<feature type="region of interest" description="Disordered" evidence="12">
    <location>
        <begin position="1"/>
        <end position="21"/>
    </location>
</feature>
<gene>
    <name evidence="11" type="primary">MED9</name>
</gene>
<dbReference type="PANTHER" id="PTHR20844">
    <property type="entry name" value="MEDIATOR OF RNA POLYMERASE II TRANSCRIPTION, SUBUNIT 9"/>
    <property type="match status" value="1"/>
</dbReference>
<dbReference type="PANTHER" id="PTHR20844:SF0">
    <property type="entry name" value="MEDIATOR OF RNA POLYMERASE II TRANSCRIPTION SUBUNIT 9"/>
    <property type="match status" value="1"/>
</dbReference>
<keyword evidence="6 11" id="KW-0010">Activator</keyword>
<dbReference type="GO" id="GO:0006357">
    <property type="term" value="P:regulation of transcription by RNA polymerase II"/>
    <property type="evidence" value="ECO:0007669"/>
    <property type="project" value="InterPro"/>
</dbReference>
<keyword evidence="7 11" id="KW-0804">Transcription</keyword>
<reference evidence="13" key="1">
    <citation type="journal article" date="2016" name="PLoS Negl. Trop. Dis.">
        <title>A Deep Insight into the Sialome of Rhodnius neglectus, a Vector of Chagas Disease.</title>
        <authorList>
            <person name="Santiago P.B."/>
            <person name="Assumpcao T.C."/>
            <person name="Araujo C.N."/>
            <person name="Bastos I.M."/>
            <person name="Neves D."/>
            <person name="Silva I.G."/>
            <person name="Charneau S."/>
            <person name="Queiroz R.M."/>
            <person name="Raiol T."/>
            <person name="Oliveira J.V."/>
            <person name="Sousa M.V."/>
            <person name="Calvo E."/>
            <person name="Ribeiro J.M."/>
            <person name="Santana J.M."/>
        </authorList>
    </citation>
    <scope>NUCLEOTIDE SEQUENCE</scope>
    <source>
        <tissue evidence="13">Salivary glands</tissue>
    </source>
</reference>
<evidence type="ECO:0000256" key="8">
    <source>
        <dbReference type="ARBA" id="ARBA00023242"/>
    </source>
</evidence>
<name>A0A0P4VMF9_9HEMI</name>
<evidence type="ECO:0000256" key="10">
    <source>
        <dbReference type="ARBA" id="ARBA00031260"/>
    </source>
</evidence>
<keyword evidence="8 11" id="KW-0539">Nucleus</keyword>